<dbReference type="InterPro" id="IPR037360">
    <property type="entry name" value="COMMD9"/>
</dbReference>
<dbReference type="PANTHER" id="PTHR15663">
    <property type="entry name" value="COMM DOMAIN-CONTAINING PROTEIN 9"/>
    <property type="match status" value="1"/>
</dbReference>
<feature type="region of interest" description="Disordered" evidence="1">
    <location>
        <begin position="117"/>
        <end position="144"/>
    </location>
</feature>
<evidence type="ECO:0000313" key="4">
    <source>
        <dbReference type="Proteomes" id="UP000694429"/>
    </source>
</evidence>
<proteinExistence type="predicted"/>
<dbReference type="AlphaFoldDB" id="A0A8C0NY36"/>
<organism evidence="3 4">
    <name type="scientific">Canis lupus familiaris</name>
    <name type="common">Dog</name>
    <name type="synonym">Canis familiaris</name>
    <dbReference type="NCBI Taxonomy" id="9615"/>
    <lineage>
        <taxon>Eukaryota</taxon>
        <taxon>Metazoa</taxon>
        <taxon>Chordata</taxon>
        <taxon>Craniata</taxon>
        <taxon>Vertebrata</taxon>
        <taxon>Euteleostomi</taxon>
        <taxon>Mammalia</taxon>
        <taxon>Eutheria</taxon>
        <taxon>Laurasiatheria</taxon>
        <taxon>Carnivora</taxon>
        <taxon>Caniformia</taxon>
        <taxon>Canidae</taxon>
        <taxon>Canis</taxon>
    </lineage>
</organism>
<reference evidence="3" key="1">
    <citation type="submission" date="2025-08" db="UniProtKB">
        <authorList>
            <consortium name="Ensembl"/>
        </authorList>
    </citation>
    <scope>IDENTIFICATION</scope>
</reference>
<dbReference type="PANTHER" id="PTHR15663:SF4">
    <property type="entry name" value="COMM DOMAIN-CONTAINING PROTEIN 9"/>
    <property type="match status" value="1"/>
</dbReference>
<evidence type="ECO:0000313" key="3">
    <source>
        <dbReference type="Ensembl" id="ENSCAFP00030032743.1"/>
    </source>
</evidence>
<sequence>MARVDSGGFCRAPEPAEGLLKRCCQTAVPRELSQFSPWLRKTLGYDMLQLVCDPGGSRATAPGSAPSHQAGGFRDLSSAEAILALFPENFHQNLKNLLTKIILEHVSTWRTEAQANQSEYQETRLPPSPSFLAPARTLPGGQSL</sequence>
<accession>A0A8C0NY36</accession>
<dbReference type="InterPro" id="IPR048676">
    <property type="entry name" value="COMMD9_N"/>
</dbReference>
<dbReference type="Pfam" id="PF20923">
    <property type="entry name" value="COMMD9_HN"/>
    <property type="match status" value="1"/>
</dbReference>
<evidence type="ECO:0000259" key="2">
    <source>
        <dbReference type="Pfam" id="PF20923"/>
    </source>
</evidence>
<name>A0A8C0NY36_CANLF</name>
<evidence type="ECO:0000256" key="1">
    <source>
        <dbReference type="SAM" id="MobiDB-lite"/>
    </source>
</evidence>
<dbReference type="Proteomes" id="UP000694429">
    <property type="component" value="Unassembled WGS sequence"/>
</dbReference>
<protein>
    <recommendedName>
        <fullName evidence="2">COMMD9 N-terminal domain-containing protein</fullName>
    </recommendedName>
</protein>
<feature type="domain" description="COMMD9 N-terminal" evidence="2">
    <location>
        <begin position="73"/>
        <end position="95"/>
    </location>
</feature>
<dbReference type="Ensembl" id="ENSCAFT00030037531.1">
    <property type="protein sequence ID" value="ENSCAFP00030032743.1"/>
    <property type="gene ID" value="ENSCAFG00030020461.1"/>
</dbReference>